<name>A0A1M5D8D3_9BACE</name>
<reference evidence="1 2" key="1">
    <citation type="submission" date="2016-11" db="EMBL/GenBank/DDBJ databases">
        <authorList>
            <person name="Jaros S."/>
            <person name="Januszkiewicz K."/>
            <person name="Wedrychowicz H."/>
        </authorList>
    </citation>
    <scope>NUCLEOTIDE SEQUENCE [LARGE SCALE GENOMIC DNA]</scope>
    <source>
        <strain evidence="1 2">DSM 26883</strain>
    </source>
</reference>
<evidence type="ECO:0008006" key="3">
    <source>
        <dbReference type="Google" id="ProtNLM"/>
    </source>
</evidence>
<protein>
    <recommendedName>
        <fullName evidence="3">DUF4840 domain-containing protein</fullName>
    </recommendedName>
</protein>
<proteinExistence type="predicted"/>
<dbReference type="Proteomes" id="UP000184436">
    <property type="component" value="Unassembled WGS sequence"/>
</dbReference>
<dbReference type="PROSITE" id="PS51257">
    <property type="entry name" value="PROKAR_LIPOPROTEIN"/>
    <property type="match status" value="1"/>
</dbReference>
<accession>A0A1M5D8D3</accession>
<keyword evidence="2" id="KW-1185">Reference proteome</keyword>
<evidence type="ECO:0000313" key="2">
    <source>
        <dbReference type="Proteomes" id="UP000184436"/>
    </source>
</evidence>
<dbReference type="AlphaFoldDB" id="A0A1M5D8D3"/>
<sequence length="222" mass="24651">MKESFAFKNLFVSAVVLSCSLGFTSCSDDDEIQFVPPITPQVMYGGFDGKMITISANPLKTENGDQDDSPVGIDISAKVDNDTVYFDKFPIKDIVFSIIKDEEKTNQILEAIGDVKYKVGYEARLNAAKDSVRFTLDPKSLNLEFAIPEPAPKEGEEVTPIKVEVKISAVEEFVNSYELSSTNMKFKFRADEVILGEGEKTIPVEFAPTVFDFDMKKAKGEK</sequence>
<gene>
    <name evidence="1" type="ORF">SAMN05444349_12753</name>
</gene>
<dbReference type="Pfam" id="PF16128">
    <property type="entry name" value="DUF4840"/>
    <property type="match status" value="1"/>
</dbReference>
<evidence type="ECO:0000313" key="1">
    <source>
        <dbReference type="EMBL" id="SHF63293.1"/>
    </source>
</evidence>
<dbReference type="RefSeq" id="WP_025076077.1">
    <property type="nucleotide sequence ID" value="NZ_FQVD01000027.1"/>
</dbReference>
<dbReference type="EMBL" id="FQVD01000027">
    <property type="protein sequence ID" value="SHF63293.1"/>
    <property type="molecule type" value="Genomic_DNA"/>
</dbReference>
<dbReference type="InterPro" id="IPR032293">
    <property type="entry name" value="DUF4840"/>
</dbReference>
<dbReference type="OrthoDB" id="1098722at2"/>
<organism evidence="1 2">
    <name type="scientific">Bacteroides faecichinchillae</name>
    <dbReference type="NCBI Taxonomy" id="871325"/>
    <lineage>
        <taxon>Bacteria</taxon>
        <taxon>Pseudomonadati</taxon>
        <taxon>Bacteroidota</taxon>
        <taxon>Bacteroidia</taxon>
        <taxon>Bacteroidales</taxon>
        <taxon>Bacteroidaceae</taxon>
        <taxon>Bacteroides</taxon>
    </lineage>
</organism>